<feature type="transmembrane region" description="Helical" evidence="2">
    <location>
        <begin position="728"/>
        <end position="750"/>
    </location>
</feature>
<dbReference type="AlphaFoldDB" id="A0A3S0WYB2"/>
<feature type="region of interest" description="Disordered" evidence="1">
    <location>
        <begin position="203"/>
        <end position="233"/>
    </location>
</feature>
<evidence type="ECO:0000313" key="5">
    <source>
        <dbReference type="Proteomes" id="UP000274358"/>
    </source>
</evidence>
<dbReference type="Proteomes" id="UP000274358">
    <property type="component" value="Unassembled WGS sequence"/>
</dbReference>
<name>A0A3S0WYB2_9GAMM</name>
<feature type="compositionally biased region" description="Pro residues" evidence="1">
    <location>
        <begin position="138"/>
        <end position="158"/>
    </location>
</feature>
<dbReference type="OrthoDB" id="8540209at2"/>
<comment type="caution">
    <text evidence="4">The sequence shown here is derived from an EMBL/GenBank/DDBJ whole genome shotgun (WGS) entry which is preliminary data.</text>
</comment>
<feature type="transmembrane region" description="Helical" evidence="2">
    <location>
        <begin position="696"/>
        <end position="716"/>
    </location>
</feature>
<dbReference type="EMBL" id="RYYV01000002">
    <property type="protein sequence ID" value="RUL79017.1"/>
    <property type="molecule type" value="Genomic_DNA"/>
</dbReference>
<organism evidence="4 5">
    <name type="scientific">Dyella choica</name>
    <dbReference type="NCBI Taxonomy" id="1927959"/>
    <lineage>
        <taxon>Bacteria</taxon>
        <taxon>Pseudomonadati</taxon>
        <taxon>Pseudomonadota</taxon>
        <taxon>Gammaproteobacteria</taxon>
        <taxon>Lysobacterales</taxon>
        <taxon>Rhodanobacteraceae</taxon>
        <taxon>Dyella</taxon>
    </lineage>
</organism>
<keyword evidence="5" id="KW-1185">Reference proteome</keyword>
<dbReference type="RefSeq" id="WP_126683474.1">
    <property type="nucleotide sequence ID" value="NZ_RYYV01000002.1"/>
</dbReference>
<keyword evidence="2" id="KW-0812">Transmembrane</keyword>
<feature type="signal peptide" evidence="3">
    <location>
        <begin position="1"/>
        <end position="35"/>
    </location>
</feature>
<feature type="transmembrane region" description="Helical" evidence="2">
    <location>
        <begin position="762"/>
        <end position="780"/>
    </location>
</feature>
<keyword evidence="2" id="KW-1133">Transmembrane helix</keyword>
<feature type="compositionally biased region" description="Acidic residues" evidence="1">
    <location>
        <begin position="212"/>
        <end position="226"/>
    </location>
</feature>
<evidence type="ECO:0000256" key="1">
    <source>
        <dbReference type="SAM" id="MobiDB-lite"/>
    </source>
</evidence>
<feature type="chain" id="PRO_5018756645" description="Dystroglycan-type cadherin-like domain-containing protein" evidence="3">
    <location>
        <begin position="36"/>
        <end position="787"/>
    </location>
</feature>
<dbReference type="InterPro" id="IPR013783">
    <property type="entry name" value="Ig-like_fold"/>
</dbReference>
<reference evidence="4 5" key="1">
    <citation type="submission" date="2018-12" db="EMBL/GenBank/DDBJ databases">
        <title>Dyella dinghuensis sp. nov. DHOA06 and Dyella choica sp. nov. 4M-K27, isolated from forest soil.</title>
        <authorList>
            <person name="Qiu L.-H."/>
            <person name="Gao Z.-H."/>
        </authorList>
    </citation>
    <scope>NUCLEOTIDE SEQUENCE [LARGE SCALE GENOMIC DNA]</scope>
    <source>
        <strain evidence="4 5">4M-K27</strain>
    </source>
</reference>
<evidence type="ECO:0000256" key="2">
    <source>
        <dbReference type="SAM" id="Phobius"/>
    </source>
</evidence>
<accession>A0A3S0WYB2</accession>
<dbReference type="Gene3D" id="2.60.40.10">
    <property type="entry name" value="Immunoglobulins"/>
    <property type="match status" value="1"/>
</dbReference>
<protein>
    <recommendedName>
        <fullName evidence="6">Dystroglycan-type cadherin-like domain-containing protein</fullName>
    </recommendedName>
</protein>
<evidence type="ECO:0008006" key="6">
    <source>
        <dbReference type="Google" id="ProtNLM"/>
    </source>
</evidence>
<gene>
    <name evidence="4" type="ORF">EKH80_04250</name>
</gene>
<keyword evidence="2" id="KW-0472">Membrane</keyword>
<feature type="region of interest" description="Disordered" evidence="1">
    <location>
        <begin position="138"/>
        <end position="176"/>
    </location>
</feature>
<evidence type="ECO:0000256" key="3">
    <source>
        <dbReference type="SAM" id="SignalP"/>
    </source>
</evidence>
<proteinExistence type="predicted"/>
<evidence type="ECO:0000313" key="4">
    <source>
        <dbReference type="EMBL" id="RUL79017.1"/>
    </source>
</evidence>
<keyword evidence="3" id="KW-0732">Signal</keyword>
<sequence>MMPFLFSGSSLRKLVLRCCGIVLMMLAMAPGAARAVSCTNVDPLQLGSSVTTLPDGTIGQPYHYVIRATGGVPPYSYHSGSLPPGITLSTDGTLAGAPSSLPYIAVFMASVRDHHGCTAQQTYRLTIIAPWQPAPPVRPVPPVPPKPAPPKPPLPPKPLSTLPLADTLAAPSSPESEMDTYMLSDAIFKDKDVLDELKQMSADAAKAGGEAPADEADDNGQGDPNDDTAPQGDAAIEDDAKAQFQRMLEPLLGVEYPGRELFAAALDTRLCRFSEALIVAAASKQGRPAPTINASDCPPDWAKLAKQDDYLPRDPLPWKQLPQWLMSPALRNLLIDKAMESHSLLNPAAPKWSGKGCGCVRELTGEVYGFYPFWHNQDQPVRLDFSLLSRISVFALWYKDNGDLVEPAWNASPQTDFIVEAQQHRTALDFTIYHNDWQFLKTAGDDDIARSTTRLATEAADFIDTPLPDLASRSHAWVPGFARVERYGNGLTLYLDRIPDAKDPLRPAFIRYRDQQIQALIKELRQRSRPYVLNIVLRDADLTAPDASWQVAEMNQFVRQAEAPSSRGQYAAGDSARYLSNTNLTVRYLLLLTQPTERSMRDVISTIDKDQSLEEVDTRMLLHRVVPIVSSGAHSEYELTENLAYASDNFGGTGFWAAPDMGQKSGPMIAGRIRAMFLARHLRTEKLNAWICDYRWPLRMAAEGLLLLWLIAFAFYRSSCRIRQVGLPYQLGLLLGAIAFLGLGALLLVGDPALVQVRRGNALLGVLLVALIATIAYHMLKPRVENP</sequence>